<dbReference type="Proteomes" id="UP001254608">
    <property type="component" value="Unassembled WGS sequence"/>
</dbReference>
<dbReference type="EC" id="1.4.3.5" evidence="8"/>
<dbReference type="PIRSF" id="PIRSF000190">
    <property type="entry name" value="Pyd_amn-ph_oxd"/>
    <property type="match status" value="1"/>
</dbReference>
<proteinExistence type="inferred from homology"/>
<dbReference type="InterPro" id="IPR000659">
    <property type="entry name" value="Pyridox_Oxase"/>
</dbReference>
<dbReference type="InterPro" id="IPR019576">
    <property type="entry name" value="Pyridoxamine_oxidase_dimer_C"/>
</dbReference>
<dbReference type="PANTHER" id="PTHR10851">
    <property type="entry name" value="PYRIDOXINE-5-PHOSPHATE OXIDASE"/>
    <property type="match status" value="1"/>
</dbReference>
<sequence>MTKAQTVEPVTLLRDIIQQGHANDDADANAAALATADSASGRPSVRTVYVQIVEQDIVFFVNARSGKGRQIEWNPYVGLCFFWRYMRRQVIVEGRIELLDPAAADACWRDRPRESRLAAHASRQHAHTGDERAMKARLHEEKQRFNFSKVVRPEHWLGYKLLPEHFEFWETGWGRLSSRRSFERQPDGTWVSLRQDP</sequence>
<accession>A0ABU2WHN1</accession>
<dbReference type="Pfam" id="PF10590">
    <property type="entry name" value="PNP_phzG_C"/>
    <property type="match status" value="1"/>
</dbReference>
<name>A0ABU2WHN1_9GAMM</name>
<dbReference type="SUPFAM" id="SSF50475">
    <property type="entry name" value="FMN-binding split barrel"/>
    <property type="match status" value="1"/>
</dbReference>
<evidence type="ECO:0000259" key="7">
    <source>
        <dbReference type="Pfam" id="PF10590"/>
    </source>
</evidence>
<comment type="cofactor">
    <cofactor evidence="1">
        <name>FMN</name>
        <dbReference type="ChEBI" id="CHEBI:58210"/>
    </cofactor>
</comment>
<dbReference type="RefSeq" id="WP_311363978.1">
    <property type="nucleotide sequence ID" value="NZ_JAVRIC010000004.1"/>
</dbReference>
<dbReference type="Gene3D" id="2.30.110.10">
    <property type="entry name" value="Electron Transport, Fmn-binding Protein, Chain A"/>
    <property type="match status" value="1"/>
</dbReference>
<dbReference type="PANTHER" id="PTHR10851:SF0">
    <property type="entry name" value="PYRIDOXINE-5'-PHOSPHATE OXIDASE"/>
    <property type="match status" value="1"/>
</dbReference>
<reference evidence="8 9" key="1">
    <citation type="submission" date="2023-09" db="EMBL/GenBank/DDBJ databases">
        <authorList>
            <person name="Rey-Velasco X."/>
        </authorList>
    </citation>
    <scope>NUCLEOTIDE SEQUENCE [LARGE SCALE GENOMIC DNA]</scope>
    <source>
        <strain evidence="8 9">W345</strain>
    </source>
</reference>
<dbReference type="EMBL" id="JAVRIC010000004">
    <property type="protein sequence ID" value="MDT0496587.1"/>
    <property type="molecule type" value="Genomic_DNA"/>
</dbReference>
<keyword evidence="9" id="KW-1185">Reference proteome</keyword>
<evidence type="ECO:0000256" key="4">
    <source>
        <dbReference type="ARBA" id="ARBA00022643"/>
    </source>
</evidence>
<dbReference type="GO" id="GO:0004733">
    <property type="term" value="F:pyridoxamine phosphate oxidase activity"/>
    <property type="evidence" value="ECO:0007669"/>
    <property type="project" value="UniProtKB-EC"/>
</dbReference>
<comment type="similarity">
    <text evidence="2">Belongs to the pyridoxamine 5'-phosphate oxidase family.</text>
</comment>
<protein>
    <submittedName>
        <fullName evidence="8">Pyridoxal 5'-phosphate synthase</fullName>
        <ecNumber evidence="8">1.4.3.5</ecNumber>
    </submittedName>
</protein>
<evidence type="ECO:0000313" key="9">
    <source>
        <dbReference type="Proteomes" id="UP001254608"/>
    </source>
</evidence>
<organism evidence="8 9">
    <name type="scientific">Banduia mediterranea</name>
    <dbReference type="NCBI Taxonomy" id="3075609"/>
    <lineage>
        <taxon>Bacteria</taxon>
        <taxon>Pseudomonadati</taxon>
        <taxon>Pseudomonadota</taxon>
        <taxon>Gammaproteobacteria</taxon>
        <taxon>Nevskiales</taxon>
        <taxon>Algiphilaceae</taxon>
        <taxon>Banduia</taxon>
    </lineage>
</organism>
<dbReference type="InterPro" id="IPR011576">
    <property type="entry name" value="Pyridox_Oxase_N"/>
</dbReference>
<evidence type="ECO:0000256" key="5">
    <source>
        <dbReference type="ARBA" id="ARBA00023002"/>
    </source>
</evidence>
<keyword evidence="5 8" id="KW-0560">Oxidoreductase</keyword>
<evidence type="ECO:0000256" key="2">
    <source>
        <dbReference type="ARBA" id="ARBA00007301"/>
    </source>
</evidence>
<dbReference type="InterPro" id="IPR012349">
    <property type="entry name" value="Split_barrel_FMN-bd"/>
</dbReference>
<dbReference type="NCBIfam" id="NF004231">
    <property type="entry name" value="PRK05679.1"/>
    <property type="match status" value="1"/>
</dbReference>
<evidence type="ECO:0000256" key="1">
    <source>
        <dbReference type="ARBA" id="ARBA00001917"/>
    </source>
</evidence>
<gene>
    <name evidence="8" type="ORF">RM530_04300</name>
</gene>
<comment type="caution">
    <text evidence="8">The sequence shown here is derived from an EMBL/GenBank/DDBJ whole genome shotgun (WGS) entry which is preliminary data.</text>
</comment>
<evidence type="ECO:0000259" key="6">
    <source>
        <dbReference type="Pfam" id="PF01243"/>
    </source>
</evidence>
<feature type="domain" description="Pyridoxamine 5'-phosphate oxidase N-terminal" evidence="6">
    <location>
        <begin position="27"/>
        <end position="141"/>
    </location>
</feature>
<evidence type="ECO:0000256" key="3">
    <source>
        <dbReference type="ARBA" id="ARBA00022630"/>
    </source>
</evidence>
<evidence type="ECO:0000313" key="8">
    <source>
        <dbReference type="EMBL" id="MDT0496587.1"/>
    </source>
</evidence>
<keyword evidence="3" id="KW-0285">Flavoprotein</keyword>
<dbReference type="Pfam" id="PF01243">
    <property type="entry name" value="PNPOx_N"/>
    <property type="match status" value="1"/>
</dbReference>
<keyword evidence="4" id="KW-0288">FMN</keyword>
<feature type="domain" description="Pyridoxine 5'-phosphate oxidase dimerisation C-terminal" evidence="7">
    <location>
        <begin position="156"/>
        <end position="194"/>
    </location>
</feature>